<gene>
    <name evidence="2" type="ORF">OP8BY_1569</name>
</gene>
<dbReference type="Pfam" id="PF01875">
    <property type="entry name" value="Memo"/>
    <property type="match status" value="1"/>
</dbReference>
<dbReference type="EMBL" id="QUAH01000003">
    <property type="protein sequence ID" value="RFT16391.1"/>
    <property type="molecule type" value="Genomic_DNA"/>
</dbReference>
<dbReference type="Proteomes" id="UP000257323">
    <property type="component" value="Unassembled WGS sequence"/>
</dbReference>
<name>A0A3E2BNW1_9BACT</name>
<dbReference type="NCBIfam" id="TIGR04336">
    <property type="entry name" value="AmmeMemoSam_B"/>
    <property type="match status" value="1"/>
</dbReference>
<evidence type="ECO:0000313" key="3">
    <source>
        <dbReference type="Proteomes" id="UP000257323"/>
    </source>
</evidence>
<reference evidence="2 3" key="1">
    <citation type="submission" date="2018-08" db="EMBL/GenBank/DDBJ databases">
        <title>Genome analysis of the thermophilic bacterium of the candidate phylum Aminicenantes from deep subsurface aquifer revealed its physiology and ecological role.</title>
        <authorList>
            <person name="Kadnikov V.V."/>
            <person name="Mardanov A.V."/>
            <person name="Beletsky A.V."/>
            <person name="Karnachuk O.V."/>
            <person name="Ravin N.V."/>
        </authorList>
    </citation>
    <scope>NUCLEOTIDE SEQUENCE [LARGE SCALE GENOMIC DNA]</scope>
    <source>
        <strain evidence="2">BY38</strain>
    </source>
</reference>
<proteinExistence type="inferred from homology"/>
<keyword evidence="2" id="KW-0560">Oxidoreductase</keyword>
<dbReference type="PANTHER" id="PTHR11060:SF0">
    <property type="entry name" value="PROTEIN MEMO1"/>
    <property type="match status" value="1"/>
</dbReference>
<dbReference type="PANTHER" id="PTHR11060">
    <property type="entry name" value="PROTEIN MEMO1"/>
    <property type="match status" value="1"/>
</dbReference>
<comment type="caution">
    <text evidence="2">The sequence shown here is derived from an EMBL/GenBank/DDBJ whole genome shotgun (WGS) entry which is preliminary data.</text>
</comment>
<dbReference type="AlphaFoldDB" id="A0A3E2BNW1"/>
<keyword evidence="2" id="KW-0223">Dioxygenase</keyword>
<dbReference type="GO" id="GO:0051213">
    <property type="term" value="F:dioxygenase activity"/>
    <property type="evidence" value="ECO:0007669"/>
    <property type="project" value="UniProtKB-KW"/>
</dbReference>
<sequence>MNRSPEKKSPLKLRPDLEFQPMEYQGRKGVLVSDRLGLIKNPVLLQGEALEVLALIDGQHDDQDIRLEFLRKRGYSLKGAGLVGEILQSFRQLWLLDTPEFRRRKRELVQEFAALPVREPALAGEAYPERPEELKKLLSEILDLEKLPPEVERLVSDRNPSVLVAPHIDLRRGQRLYSLAYRSLAGKKFRRVIVLGTGHAVENGTISLTEKDFSTPLGRVKTEKELVDSLRKAGGILVAPDDFAHKKEHSIEFQILFLQHLLGNDFQLVPVLFGSFMPWLETAGRASEIPGLKPFLDVLAGAAAGPGTLVVAGVDFCHVGPRFGHQQTASELKEAVVAYDHDLVEALLGWQPESFWDQVRSSGDRFNVCGFPVLASLLEIFQKREGFFLGYELSEEQATGSAVSFAALLYF</sequence>
<evidence type="ECO:0000313" key="2">
    <source>
        <dbReference type="EMBL" id="RFT16391.1"/>
    </source>
</evidence>
<accession>A0A3E2BNW1</accession>
<dbReference type="InterPro" id="IPR002737">
    <property type="entry name" value="MEMO1_fam"/>
</dbReference>
<dbReference type="CDD" id="cd07361">
    <property type="entry name" value="MEMO_like"/>
    <property type="match status" value="1"/>
</dbReference>
<organism evidence="2 3">
    <name type="scientific">Candidatus Saccharicenans subterraneus</name>
    <dbReference type="NCBI Taxonomy" id="2508984"/>
    <lineage>
        <taxon>Bacteria</taxon>
        <taxon>Candidatus Aminicenantota</taxon>
        <taxon>Candidatus Aminicenantia</taxon>
        <taxon>Candidatus Aminicenantales</taxon>
        <taxon>Candidatus Saccharicenantaceae</taxon>
        <taxon>Candidatus Saccharicenans</taxon>
    </lineage>
</organism>
<protein>
    <submittedName>
        <fullName evidence="2">Putative dioxygenase</fullName>
    </submittedName>
</protein>
<dbReference type="Gene3D" id="3.40.830.10">
    <property type="entry name" value="LigB-like"/>
    <property type="match status" value="1"/>
</dbReference>
<evidence type="ECO:0000256" key="1">
    <source>
        <dbReference type="ARBA" id="ARBA00006315"/>
    </source>
</evidence>
<comment type="similarity">
    <text evidence="1">Belongs to the MEMO1 family.</text>
</comment>